<dbReference type="CTD" id="1891"/>
<dbReference type="PANTHER" id="PTHR43149">
    <property type="entry name" value="ENOYL-COA HYDRATASE"/>
    <property type="match status" value="1"/>
</dbReference>
<dbReference type="RefSeq" id="XP_025051315.1">
    <property type="nucleotide sequence ID" value="XM_025195530.1"/>
</dbReference>
<dbReference type="CDD" id="cd06558">
    <property type="entry name" value="crotonase-like"/>
    <property type="match status" value="1"/>
</dbReference>
<reference evidence="4" key="1">
    <citation type="submission" date="2025-08" db="UniProtKB">
        <authorList>
            <consortium name="RefSeq"/>
        </authorList>
    </citation>
    <scope>IDENTIFICATION</scope>
</reference>
<dbReference type="GeneID" id="102385413"/>
<name>A0A3Q0FYX6_ALLSI</name>
<gene>
    <name evidence="4" type="primary">ECH1</name>
</gene>
<dbReference type="AlphaFoldDB" id="A0A3Q0FYX6"/>
<dbReference type="InterPro" id="IPR045002">
    <property type="entry name" value="Ech1-like"/>
</dbReference>
<dbReference type="GO" id="GO:0005739">
    <property type="term" value="C:mitochondrion"/>
    <property type="evidence" value="ECO:0007669"/>
    <property type="project" value="TreeGrafter"/>
</dbReference>
<evidence type="ECO:0000256" key="2">
    <source>
        <dbReference type="RuleBase" id="RU003707"/>
    </source>
</evidence>
<dbReference type="KEGG" id="asn:102385413"/>
<organism evidence="3 4">
    <name type="scientific">Alligator sinensis</name>
    <name type="common">Chinese alligator</name>
    <dbReference type="NCBI Taxonomy" id="38654"/>
    <lineage>
        <taxon>Eukaryota</taxon>
        <taxon>Metazoa</taxon>
        <taxon>Chordata</taxon>
        <taxon>Craniata</taxon>
        <taxon>Vertebrata</taxon>
        <taxon>Euteleostomi</taxon>
        <taxon>Archelosauria</taxon>
        <taxon>Archosauria</taxon>
        <taxon>Crocodylia</taxon>
        <taxon>Alligatoridae</taxon>
        <taxon>Alligatorinae</taxon>
        <taxon>Alligator</taxon>
    </lineage>
</organism>
<accession>A0A3Q0FYX6</accession>
<protein>
    <submittedName>
        <fullName evidence="4">Delta(3,5)-Delta(2,4)-dienoyl-CoA isomerase, mitochondrial</fullName>
    </submittedName>
</protein>
<dbReference type="STRING" id="38654.A0A3Q0FYX6"/>
<dbReference type="GO" id="GO:0051750">
    <property type="term" value="F:delta(3,5)-delta(2,4)-dienoyl-CoA isomerase activity"/>
    <property type="evidence" value="ECO:0007669"/>
    <property type="project" value="TreeGrafter"/>
</dbReference>
<proteinExistence type="inferred from homology"/>
<dbReference type="InterPro" id="IPR029045">
    <property type="entry name" value="ClpP/crotonase-like_dom_sf"/>
</dbReference>
<evidence type="ECO:0000313" key="3">
    <source>
        <dbReference type="Proteomes" id="UP000189705"/>
    </source>
</evidence>
<dbReference type="InterPro" id="IPR018376">
    <property type="entry name" value="Enoyl-CoA_hyd/isom_CS"/>
</dbReference>
<dbReference type="SUPFAM" id="SSF52096">
    <property type="entry name" value="ClpP/crotonase"/>
    <property type="match status" value="1"/>
</dbReference>
<dbReference type="Gene3D" id="3.90.226.10">
    <property type="entry name" value="2-enoyl-CoA Hydratase, Chain A, domain 1"/>
    <property type="match status" value="1"/>
</dbReference>
<sequence length="128" mass="14009">MVECFAHLAQDPACRAIVLSGAGKLFTAGIDLAEMASVFMMAEGDDTARRAWHLRKKIREYQERVTCPKPVIAAVHGACIGAGVDLISACDIRYCTEDAWFKSKEVDIGLAADVGTLQRLPRIMGNRR</sequence>
<evidence type="ECO:0000256" key="1">
    <source>
        <dbReference type="ARBA" id="ARBA00005254"/>
    </source>
</evidence>
<evidence type="ECO:0000313" key="4">
    <source>
        <dbReference type="RefSeq" id="XP_025051315.1"/>
    </source>
</evidence>
<keyword evidence="4" id="KW-0413">Isomerase</keyword>
<dbReference type="PANTHER" id="PTHR43149:SF1">
    <property type="entry name" value="DELTA(3,5)-DELTA(2,4)-DIENOYL-COA ISOMERASE, MITOCHONDRIAL"/>
    <property type="match status" value="1"/>
</dbReference>
<keyword evidence="3" id="KW-1185">Reference proteome</keyword>
<dbReference type="InterPro" id="IPR001753">
    <property type="entry name" value="Enoyl-CoA_hydra/iso"/>
</dbReference>
<dbReference type="InParanoid" id="A0A3Q0FYX6"/>
<dbReference type="Proteomes" id="UP000189705">
    <property type="component" value="Unplaced"/>
</dbReference>
<dbReference type="Pfam" id="PF00378">
    <property type="entry name" value="ECH_1"/>
    <property type="match status" value="1"/>
</dbReference>
<comment type="similarity">
    <text evidence="1 2">Belongs to the enoyl-CoA hydratase/isomerase family.</text>
</comment>
<dbReference type="PROSITE" id="PS00166">
    <property type="entry name" value="ENOYL_COA_HYDRATASE"/>
    <property type="match status" value="1"/>
</dbReference>